<reference evidence="1 2" key="1">
    <citation type="submission" date="2022-05" db="EMBL/GenBank/DDBJ databases">
        <authorList>
            <consortium name="Genoscope - CEA"/>
            <person name="William W."/>
        </authorList>
    </citation>
    <scope>NUCLEOTIDE SEQUENCE [LARGE SCALE GENOMIC DNA]</scope>
</reference>
<accession>A0ABN8NSZ0</accession>
<organism evidence="1 2">
    <name type="scientific">Porites lobata</name>
    <dbReference type="NCBI Taxonomy" id="104759"/>
    <lineage>
        <taxon>Eukaryota</taxon>
        <taxon>Metazoa</taxon>
        <taxon>Cnidaria</taxon>
        <taxon>Anthozoa</taxon>
        <taxon>Hexacorallia</taxon>
        <taxon>Scleractinia</taxon>
        <taxon>Fungiina</taxon>
        <taxon>Poritidae</taxon>
        <taxon>Porites</taxon>
    </lineage>
</organism>
<protein>
    <submittedName>
        <fullName evidence="1">Uncharacterized protein</fullName>
    </submittedName>
</protein>
<sequence length="90" mass="10089">MPTRNNSVLDWCFTNKPKLLLKPVQLPKIGSGDHNALLINPVNGNQSSNVRAKSKILRDTRVSRLQDFGAWITTYDWSAILNISEVQVPS</sequence>
<keyword evidence="2" id="KW-1185">Reference proteome</keyword>
<proteinExistence type="predicted"/>
<evidence type="ECO:0000313" key="2">
    <source>
        <dbReference type="Proteomes" id="UP001159405"/>
    </source>
</evidence>
<name>A0ABN8NSZ0_9CNID</name>
<dbReference type="EMBL" id="CALNXK010000035">
    <property type="protein sequence ID" value="CAH3121032.1"/>
    <property type="molecule type" value="Genomic_DNA"/>
</dbReference>
<gene>
    <name evidence="1" type="ORF">PLOB_00028396</name>
</gene>
<comment type="caution">
    <text evidence="1">The sequence shown here is derived from an EMBL/GenBank/DDBJ whole genome shotgun (WGS) entry which is preliminary data.</text>
</comment>
<dbReference type="Proteomes" id="UP001159405">
    <property type="component" value="Unassembled WGS sequence"/>
</dbReference>
<evidence type="ECO:0000313" key="1">
    <source>
        <dbReference type="EMBL" id="CAH3121032.1"/>
    </source>
</evidence>